<dbReference type="EMBL" id="SNXE01000001">
    <property type="protein sequence ID" value="TDP13009.1"/>
    <property type="molecule type" value="Genomic_DNA"/>
</dbReference>
<accession>A0A4R6NB50</accession>
<dbReference type="Pfam" id="PF01809">
    <property type="entry name" value="YidD"/>
    <property type="match status" value="1"/>
</dbReference>
<dbReference type="InterPro" id="IPR002696">
    <property type="entry name" value="Membr_insert_effic_factor_YidD"/>
</dbReference>
<keyword evidence="1" id="KW-0472">Membrane</keyword>
<proteinExistence type="inferred from homology"/>
<keyword evidence="4" id="KW-1185">Reference proteome</keyword>
<dbReference type="HAMAP" id="MF_00386">
    <property type="entry name" value="UPF0161_YidD"/>
    <property type="match status" value="1"/>
</dbReference>
<dbReference type="RefSeq" id="WP_133601929.1">
    <property type="nucleotide sequence ID" value="NZ_JAUFPJ010000001.1"/>
</dbReference>
<reference evidence="3 4" key="1">
    <citation type="submission" date="2019-03" db="EMBL/GenBank/DDBJ databases">
        <title>Genomic Encyclopedia of Type Strains, Phase IV (KMG-IV): sequencing the most valuable type-strain genomes for metagenomic binning, comparative biology and taxonomic classification.</title>
        <authorList>
            <person name="Goeker M."/>
        </authorList>
    </citation>
    <scope>NUCLEOTIDE SEQUENCE [LARGE SCALE GENOMIC DNA]</scope>
    <source>
        <strain evidence="3 4">DSM 25082</strain>
    </source>
</reference>
<gene>
    <name evidence="3" type="ORF">DFR39_101483</name>
</gene>
<evidence type="ECO:0000256" key="1">
    <source>
        <dbReference type="HAMAP-Rule" id="MF_00386"/>
    </source>
</evidence>
<comment type="caution">
    <text evidence="3">The sequence shown here is derived from an EMBL/GenBank/DDBJ whole genome shotgun (WGS) entry which is preliminary data.</text>
</comment>
<evidence type="ECO:0000313" key="3">
    <source>
        <dbReference type="EMBL" id="TDP13009.1"/>
    </source>
</evidence>
<sequence length="116" mass="12518">MSNASSTDPQPRSLGQRLLMGLVRGYQLLFSHWLQAGCRYQPSCSNYGLQALERHGALAGSYLAAARILRCNPFCLGGHDPVPDNPPRLFSRFGGGLRRDDAPSSPSSSSNQEASP</sequence>
<comment type="subcellular location">
    <subcellularLocation>
        <location evidence="1">Cell membrane</location>
        <topology evidence="1">Peripheral membrane protein</topology>
        <orientation evidence="1">Cytoplasmic side</orientation>
    </subcellularLocation>
</comment>
<dbReference type="NCBIfam" id="TIGR00278">
    <property type="entry name" value="membrane protein insertion efficiency factor YidD"/>
    <property type="match status" value="1"/>
</dbReference>
<keyword evidence="1" id="KW-1003">Cell membrane</keyword>
<dbReference type="PANTHER" id="PTHR33383">
    <property type="entry name" value="MEMBRANE PROTEIN INSERTION EFFICIENCY FACTOR-RELATED"/>
    <property type="match status" value="1"/>
</dbReference>
<organism evidence="3 4">
    <name type="scientific">Roseateles asaccharophilus</name>
    <dbReference type="NCBI Taxonomy" id="582607"/>
    <lineage>
        <taxon>Bacteria</taxon>
        <taxon>Pseudomonadati</taxon>
        <taxon>Pseudomonadota</taxon>
        <taxon>Betaproteobacteria</taxon>
        <taxon>Burkholderiales</taxon>
        <taxon>Sphaerotilaceae</taxon>
        <taxon>Roseateles</taxon>
    </lineage>
</organism>
<protein>
    <recommendedName>
        <fullName evidence="1">Putative membrane protein insertion efficiency factor</fullName>
    </recommendedName>
</protein>
<comment type="function">
    <text evidence="1">Could be involved in insertion of integral membrane proteins into the membrane.</text>
</comment>
<comment type="similarity">
    <text evidence="1">Belongs to the UPF0161 family.</text>
</comment>
<feature type="region of interest" description="Disordered" evidence="2">
    <location>
        <begin position="79"/>
        <end position="116"/>
    </location>
</feature>
<dbReference type="OrthoDB" id="9801753at2"/>
<dbReference type="SMART" id="SM01234">
    <property type="entry name" value="Haemolytic"/>
    <property type="match status" value="1"/>
</dbReference>
<dbReference type="Proteomes" id="UP000295357">
    <property type="component" value="Unassembled WGS sequence"/>
</dbReference>
<dbReference type="AlphaFoldDB" id="A0A4R6NB50"/>
<dbReference type="GO" id="GO:0005886">
    <property type="term" value="C:plasma membrane"/>
    <property type="evidence" value="ECO:0007669"/>
    <property type="project" value="UniProtKB-SubCell"/>
</dbReference>
<dbReference type="PANTHER" id="PTHR33383:SF1">
    <property type="entry name" value="MEMBRANE PROTEIN INSERTION EFFICIENCY FACTOR-RELATED"/>
    <property type="match status" value="1"/>
</dbReference>
<evidence type="ECO:0000313" key="4">
    <source>
        <dbReference type="Proteomes" id="UP000295357"/>
    </source>
</evidence>
<evidence type="ECO:0000256" key="2">
    <source>
        <dbReference type="SAM" id="MobiDB-lite"/>
    </source>
</evidence>
<name>A0A4R6NB50_9BURK</name>